<dbReference type="AlphaFoldDB" id="Q21GY7"/>
<dbReference type="Proteomes" id="UP000001947">
    <property type="component" value="Chromosome"/>
</dbReference>
<evidence type="ECO:0000256" key="3">
    <source>
        <dbReference type="ARBA" id="ARBA00022475"/>
    </source>
</evidence>
<feature type="transmembrane region" description="Helical" evidence="7">
    <location>
        <begin position="270"/>
        <end position="293"/>
    </location>
</feature>
<dbReference type="InterPro" id="IPR051125">
    <property type="entry name" value="ABC-4/HrtB_transporter"/>
</dbReference>
<organism evidence="9 10">
    <name type="scientific">Saccharophagus degradans (strain 2-40 / ATCC 43961 / DSM 17024)</name>
    <dbReference type="NCBI Taxonomy" id="203122"/>
    <lineage>
        <taxon>Bacteria</taxon>
        <taxon>Pseudomonadati</taxon>
        <taxon>Pseudomonadota</taxon>
        <taxon>Gammaproteobacteria</taxon>
        <taxon>Cellvibrionales</taxon>
        <taxon>Cellvibrionaceae</taxon>
        <taxon>Saccharophagus</taxon>
    </lineage>
</organism>
<feature type="transmembrane region" description="Helical" evidence="7">
    <location>
        <begin position="359"/>
        <end position="380"/>
    </location>
</feature>
<keyword evidence="3" id="KW-1003">Cell membrane</keyword>
<evidence type="ECO:0000256" key="6">
    <source>
        <dbReference type="ARBA" id="ARBA00023136"/>
    </source>
</evidence>
<accession>Q21GY7</accession>
<sequence>MLSVKWLSKLLGRMPIGWLQLSHSKGRMFAAIAGVAFANVLVFVQLGILGALSGTINFSYNPLSADILVSSSNANTLTDGVPLSRRWLWKVLAVPGVSAASPLYLGKVDWLLPNEKTASLTVYGLPIEATAFSGSLLSDKLKAIAIPGTALLDRRTRGLDTQTIDALFGSKNATIELSGTKINIVGDFELGGGFSADGALIVSDQTFLTLFPNRSSGTPSHLLVNLVDGTQVATMVNKLMDIFSNEPLKIRSMAKAQAEDLAYQTTQRPIGVIFGMGVFIGILVGLVIVYQVLSTDVADHLREYATFKAIGYRHSFFLGIVFEEAIILAILGFIPGLSISLLIYEVMSTATGLPVAMDISRASLVFIGTIAACTLSGAFATRRLKSADPAELF</sequence>
<feature type="transmembrane region" description="Helical" evidence="7">
    <location>
        <begin position="29"/>
        <end position="52"/>
    </location>
</feature>
<dbReference type="eggNOG" id="COG0577">
    <property type="taxonomic scope" value="Bacteria"/>
</dbReference>
<protein>
    <recommendedName>
        <fullName evidence="8">ABC3 transporter permease C-terminal domain-containing protein</fullName>
    </recommendedName>
</protein>
<dbReference type="PIRSF" id="PIRSF031773">
    <property type="entry name" value="DevC"/>
    <property type="match status" value="1"/>
</dbReference>
<feature type="domain" description="ABC3 transporter permease C-terminal" evidence="8">
    <location>
        <begin position="277"/>
        <end position="388"/>
    </location>
</feature>
<evidence type="ECO:0000313" key="10">
    <source>
        <dbReference type="Proteomes" id="UP000001947"/>
    </source>
</evidence>
<gene>
    <name evidence="9" type="ordered locus">Sde_2783</name>
</gene>
<evidence type="ECO:0000256" key="1">
    <source>
        <dbReference type="ARBA" id="ARBA00004651"/>
    </source>
</evidence>
<dbReference type="GO" id="GO:0005886">
    <property type="term" value="C:plasma membrane"/>
    <property type="evidence" value="ECO:0007669"/>
    <property type="project" value="UniProtKB-SubCell"/>
</dbReference>
<evidence type="ECO:0000256" key="2">
    <source>
        <dbReference type="ARBA" id="ARBA00022448"/>
    </source>
</evidence>
<evidence type="ECO:0000256" key="5">
    <source>
        <dbReference type="ARBA" id="ARBA00022989"/>
    </source>
</evidence>
<dbReference type="PANTHER" id="PTHR43738:SF1">
    <property type="entry name" value="HEMIN TRANSPORT SYSTEM PERMEASE PROTEIN HRTB-RELATED"/>
    <property type="match status" value="1"/>
</dbReference>
<comment type="subcellular location">
    <subcellularLocation>
        <location evidence="1">Cell membrane</location>
        <topology evidence="1">Multi-pass membrane protein</topology>
    </subcellularLocation>
</comment>
<dbReference type="NCBIfam" id="TIGR01185">
    <property type="entry name" value="devC"/>
    <property type="match status" value="1"/>
</dbReference>
<dbReference type="STRING" id="203122.Sde_2783"/>
<reference evidence="9 10" key="1">
    <citation type="journal article" date="2008" name="PLoS Genet.">
        <title>Complete genome sequence of the complex carbohydrate-degrading marine bacterium, Saccharophagus degradans strain 2-40 T.</title>
        <authorList>
            <person name="Weiner R.M."/>
            <person name="Taylor L.E.II."/>
            <person name="Henrissat B."/>
            <person name="Hauser L."/>
            <person name="Land M."/>
            <person name="Coutinho P.M."/>
            <person name="Rancurel C."/>
            <person name="Saunders E.H."/>
            <person name="Longmire A.G."/>
            <person name="Zhang H."/>
            <person name="Bayer E.A."/>
            <person name="Gilbert H.J."/>
            <person name="Larimer F."/>
            <person name="Zhulin I.B."/>
            <person name="Ekborg N.A."/>
            <person name="Lamed R."/>
            <person name="Richardson P.M."/>
            <person name="Borovok I."/>
            <person name="Hutcheson S."/>
        </authorList>
    </citation>
    <scope>NUCLEOTIDE SEQUENCE [LARGE SCALE GENOMIC DNA]</scope>
    <source>
        <strain evidence="10">2-40 / ATCC 43961 / DSM 17024</strain>
    </source>
</reference>
<evidence type="ECO:0000259" key="8">
    <source>
        <dbReference type="Pfam" id="PF02687"/>
    </source>
</evidence>
<dbReference type="HOGENOM" id="CLU_000604_8_9_6"/>
<keyword evidence="6 7" id="KW-0472">Membrane</keyword>
<keyword evidence="4 7" id="KW-0812">Transmembrane</keyword>
<dbReference type="PANTHER" id="PTHR43738">
    <property type="entry name" value="ABC TRANSPORTER, MEMBRANE PROTEIN"/>
    <property type="match status" value="1"/>
</dbReference>
<name>Q21GY7_SACD2</name>
<evidence type="ECO:0000256" key="7">
    <source>
        <dbReference type="SAM" id="Phobius"/>
    </source>
</evidence>
<keyword evidence="5 7" id="KW-1133">Transmembrane helix</keyword>
<keyword evidence="10" id="KW-1185">Reference proteome</keyword>
<feature type="transmembrane region" description="Helical" evidence="7">
    <location>
        <begin position="325"/>
        <end position="347"/>
    </location>
</feature>
<dbReference type="InterPro" id="IPR003838">
    <property type="entry name" value="ABC3_permease_C"/>
</dbReference>
<dbReference type="OrthoDB" id="180999at2"/>
<dbReference type="EMBL" id="CP000282">
    <property type="protein sequence ID" value="ABD82042.1"/>
    <property type="molecule type" value="Genomic_DNA"/>
</dbReference>
<dbReference type="InterPro" id="IPR005891">
    <property type="entry name" value="DevC"/>
</dbReference>
<keyword evidence="2" id="KW-0813">Transport</keyword>
<evidence type="ECO:0000256" key="4">
    <source>
        <dbReference type="ARBA" id="ARBA00022692"/>
    </source>
</evidence>
<dbReference type="Pfam" id="PF02687">
    <property type="entry name" value="FtsX"/>
    <property type="match status" value="1"/>
</dbReference>
<evidence type="ECO:0000313" key="9">
    <source>
        <dbReference type="EMBL" id="ABD82042.1"/>
    </source>
</evidence>
<dbReference type="KEGG" id="sde:Sde_2783"/>
<proteinExistence type="predicted"/>